<organism evidence="2 3">
    <name type="scientific">Meiothermus hypogaeus NBRC 106114</name>
    <dbReference type="NCBI Taxonomy" id="1227553"/>
    <lineage>
        <taxon>Bacteria</taxon>
        <taxon>Thermotogati</taxon>
        <taxon>Deinococcota</taxon>
        <taxon>Deinococci</taxon>
        <taxon>Thermales</taxon>
        <taxon>Thermaceae</taxon>
        <taxon>Meiothermus</taxon>
    </lineage>
</organism>
<dbReference type="AlphaFoldDB" id="A0A511QY11"/>
<name>A0A511QY11_9DEIN</name>
<reference evidence="2 3" key="1">
    <citation type="submission" date="2019-07" db="EMBL/GenBank/DDBJ databases">
        <title>Whole genome shotgun sequence of Meiothermus hypogaeus NBRC 106114.</title>
        <authorList>
            <person name="Hosoyama A."/>
            <person name="Uohara A."/>
            <person name="Ohji S."/>
            <person name="Ichikawa N."/>
        </authorList>
    </citation>
    <scope>NUCLEOTIDE SEQUENCE [LARGE SCALE GENOMIC DNA]</scope>
    <source>
        <strain evidence="2 3">NBRC 106114</strain>
    </source>
</reference>
<proteinExistence type="predicted"/>
<sequence length="147" mass="16890">MLRWFLLPLLTGLAWAAPEWANYCNARFGFCIQRPAFMSAEPPPENGDGQSFRRGAARLVVSGALDAYVLTLPEYYEQAQKNLRVTYKVLKPDYYAVSGFKGNLVVYEYKKLRDGVFFTVYLEYPTTEKATYDPLIKPIVDSLKLRR</sequence>
<feature type="signal peptide" evidence="1">
    <location>
        <begin position="1"/>
        <end position="16"/>
    </location>
</feature>
<dbReference type="Proteomes" id="UP000321197">
    <property type="component" value="Unassembled WGS sequence"/>
</dbReference>
<keyword evidence="1" id="KW-0732">Signal</keyword>
<dbReference type="OrthoDB" id="1493140at2"/>
<feature type="chain" id="PRO_5021832803" evidence="1">
    <location>
        <begin position="17"/>
        <end position="147"/>
    </location>
</feature>
<evidence type="ECO:0000313" key="3">
    <source>
        <dbReference type="Proteomes" id="UP000321197"/>
    </source>
</evidence>
<dbReference type="EMBL" id="BJXL01000007">
    <property type="protein sequence ID" value="GEM82280.1"/>
    <property type="molecule type" value="Genomic_DNA"/>
</dbReference>
<comment type="caution">
    <text evidence="2">The sequence shown here is derived from an EMBL/GenBank/DDBJ whole genome shotgun (WGS) entry which is preliminary data.</text>
</comment>
<dbReference type="RefSeq" id="WP_119340125.1">
    <property type="nucleotide sequence ID" value="NZ_BJXL01000007.1"/>
</dbReference>
<accession>A0A511QY11</accession>
<protein>
    <submittedName>
        <fullName evidence="2">Uncharacterized protein</fullName>
    </submittedName>
</protein>
<evidence type="ECO:0000256" key="1">
    <source>
        <dbReference type="SAM" id="SignalP"/>
    </source>
</evidence>
<gene>
    <name evidence="2" type="ORF">MHY01S_04460</name>
</gene>
<evidence type="ECO:0000313" key="2">
    <source>
        <dbReference type="EMBL" id="GEM82280.1"/>
    </source>
</evidence>